<dbReference type="InterPro" id="IPR031704">
    <property type="entry name" value="Glyco_hydro_36_N"/>
</dbReference>
<sequence length="247" mass="26822">MPMTSRPPLRDLVVAAVVVAAIGIPRFALASEAIVVKDGSFALNGDDVSYRFHVDVATGDLVSDHFGAPVDEQSVDADLASLNGWVGLLGRLPREMPDLGRGDFRTPAVQIRQTAGYTVSDFRYRSHELVQGKPPLQGLPSTFGSDEDVSTLLVHLYDNYSNVAADLSYSIFPRHDAVVRSVSITNRGGGNITVEKLASMSVDMPYGDYDMVELKGDWAREAMRVRRKVDYGTQGRVKDSSSPTDGS</sequence>
<dbReference type="AlphaFoldDB" id="A0A2C5YQY0"/>
<dbReference type="Gene3D" id="2.70.98.60">
    <property type="entry name" value="alpha-galactosidase from lactobacil brevis"/>
    <property type="match status" value="1"/>
</dbReference>
<comment type="caution">
    <text evidence="2">The sequence shown here is derived from an EMBL/GenBank/DDBJ whole genome shotgun (WGS) entry which is preliminary data.</text>
</comment>
<keyword evidence="3" id="KW-1185">Reference proteome</keyword>
<accession>A0A2C5YQY0</accession>
<name>A0A2C5YQY0_9HYPO</name>
<dbReference type="InterPro" id="IPR038417">
    <property type="entry name" value="Alpga-gal_N_sf"/>
</dbReference>
<evidence type="ECO:0000313" key="3">
    <source>
        <dbReference type="Proteomes" id="UP000226431"/>
    </source>
</evidence>
<feature type="domain" description="Glycosyl hydrolase family 36 N-terminal" evidence="1">
    <location>
        <begin position="59"/>
        <end position="236"/>
    </location>
</feature>
<proteinExistence type="predicted"/>
<evidence type="ECO:0000313" key="2">
    <source>
        <dbReference type="EMBL" id="PHH69434.1"/>
    </source>
</evidence>
<protein>
    <recommendedName>
        <fullName evidence="1">Glycosyl hydrolase family 36 N-terminal domain-containing protein</fullName>
    </recommendedName>
</protein>
<reference evidence="2 3" key="1">
    <citation type="submission" date="2017-06" db="EMBL/GenBank/DDBJ databases">
        <title>Ant-infecting Ophiocordyceps genomes reveal a high diversity of potential behavioral manipulation genes and a possible major role for enterotoxins.</title>
        <authorList>
            <person name="De Bekker C."/>
            <person name="Evans H.C."/>
            <person name="Brachmann A."/>
            <person name="Hughes D.P."/>
        </authorList>
    </citation>
    <scope>NUCLEOTIDE SEQUENCE [LARGE SCALE GENOMIC DNA]</scope>
    <source>
        <strain evidence="2 3">Map16</strain>
    </source>
</reference>
<evidence type="ECO:0000259" key="1">
    <source>
        <dbReference type="Pfam" id="PF16875"/>
    </source>
</evidence>
<dbReference type="OrthoDB" id="5151518at2759"/>
<dbReference type="Pfam" id="PF16875">
    <property type="entry name" value="Glyco_hydro_36N"/>
    <property type="match status" value="1"/>
</dbReference>
<gene>
    <name evidence="2" type="ORF">CDD80_6740</name>
</gene>
<organism evidence="2 3">
    <name type="scientific">Ophiocordyceps camponoti-rufipedis</name>
    <dbReference type="NCBI Taxonomy" id="2004952"/>
    <lineage>
        <taxon>Eukaryota</taxon>
        <taxon>Fungi</taxon>
        <taxon>Dikarya</taxon>
        <taxon>Ascomycota</taxon>
        <taxon>Pezizomycotina</taxon>
        <taxon>Sordariomycetes</taxon>
        <taxon>Hypocreomycetidae</taxon>
        <taxon>Hypocreales</taxon>
        <taxon>Ophiocordycipitaceae</taxon>
        <taxon>Ophiocordyceps</taxon>
    </lineage>
</organism>
<dbReference type="STRING" id="2004952.A0A2C5YQY0"/>
<dbReference type="Proteomes" id="UP000226431">
    <property type="component" value="Unassembled WGS sequence"/>
</dbReference>
<dbReference type="EMBL" id="NJES01000766">
    <property type="protein sequence ID" value="PHH69434.1"/>
    <property type="molecule type" value="Genomic_DNA"/>
</dbReference>